<evidence type="ECO:0000256" key="13">
    <source>
        <dbReference type="ARBA" id="ARBA00023004"/>
    </source>
</evidence>
<dbReference type="RefSeq" id="WP_085213965.1">
    <property type="nucleotide sequence ID" value="NZ_FXAM01000001.1"/>
</dbReference>
<dbReference type="Pfam" id="PF01127">
    <property type="entry name" value="Sdh_cyt"/>
    <property type="match status" value="1"/>
</dbReference>
<keyword evidence="7" id="KW-0816">Tricarboxylic acid cycle</keyword>
<keyword evidence="13" id="KW-0408">Iron</keyword>
<evidence type="ECO:0000256" key="10">
    <source>
        <dbReference type="ARBA" id="ARBA00022723"/>
    </source>
</evidence>
<comment type="pathway">
    <text evidence="4">Carbohydrate metabolism; tricarboxylic acid cycle.</text>
</comment>
<evidence type="ECO:0000313" key="17">
    <source>
        <dbReference type="Proteomes" id="UP000192923"/>
    </source>
</evidence>
<dbReference type="UniPathway" id="UPA00223"/>
<keyword evidence="17" id="KW-1185">Reference proteome</keyword>
<evidence type="ECO:0000256" key="3">
    <source>
        <dbReference type="ARBA" id="ARBA00004141"/>
    </source>
</evidence>
<evidence type="ECO:0000256" key="11">
    <source>
        <dbReference type="ARBA" id="ARBA00022982"/>
    </source>
</evidence>
<sequence length="126" mass="13961">MNYQTPLAKARGLGSAGVGSHEWWRQRVTAIALVPLTFWFALSVAGLPGLDHAAVLAWVKNPWNSLLLLSFIIATAHHAVLGLQVVIEDYVHTDWVKIFALLGVKLVFYFLGLAAIYATFRILFVD</sequence>
<gene>
    <name evidence="16" type="ORF">SAMN02949497_2970</name>
</gene>
<feature type="transmembrane region" description="Helical" evidence="15">
    <location>
        <begin position="67"/>
        <end position="87"/>
    </location>
</feature>
<organism evidence="16 17">
    <name type="scientific">Methylomagnum ishizawai</name>
    <dbReference type="NCBI Taxonomy" id="1760988"/>
    <lineage>
        <taxon>Bacteria</taxon>
        <taxon>Pseudomonadati</taxon>
        <taxon>Pseudomonadota</taxon>
        <taxon>Gammaproteobacteria</taxon>
        <taxon>Methylococcales</taxon>
        <taxon>Methylococcaceae</taxon>
        <taxon>Methylomagnum</taxon>
    </lineage>
</organism>
<comment type="subcellular location">
    <subcellularLocation>
        <location evidence="3">Membrane</location>
        <topology evidence="3">Multi-pass membrane protein</topology>
    </subcellularLocation>
</comment>
<dbReference type="STRING" id="1760988.SAMN02949497_2970"/>
<dbReference type="GO" id="GO:0046872">
    <property type="term" value="F:metal ion binding"/>
    <property type="evidence" value="ECO:0007669"/>
    <property type="project" value="UniProtKB-KW"/>
</dbReference>
<dbReference type="Proteomes" id="UP000192923">
    <property type="component" value="Unassembled WGS sequence"/>
</dbReference>
<dbReference type="GO" id="GO:0006099">
    <property type="term" value="P:tricarboxylic acid cycle"/>
    <property type="evidence" value="ECO:0007669"/>
    <property type="project" value="UniProtKB-UniPathway"/>
</dbReference>
<dbReference type="GO" id="GO:0020037">
    <property type="term" value="F:heme binding"/>
    <property type="evidence" value="ECO:0007669"/>
    <property type="project" value="InterPro"/>
</dbReference>
<keyword evidence="11" id="KW-0249">Electron transport</keyword>
<dbReference type="EMBL" id="FXAM01000001">
    <property type="protein sequence ID" value="SMF95605.1"/>
    <property type="molecule type" value="Genomic_DNA"/>
</dbReference>
<keyword evidence="9 15" id="KW-0812">Transmembrane</keyword>
<evidence type="ECO:0000256" key="9">
    <source>
        <dbReference type="ARBA" id="ARBA00022692"/>
    </source>
</evidence>
<dbReference type="InterPro" id="IPR000701">
    <property type="entry name" value="SuccDH_FuR_B_TM-su"/>
</dbReference>
<evidence type="ECO:0000256" key="5">
    <source>
        <dbReference type="ARBA" id="ARBA00019425"/>
    </source>
</evidence>
<dbReference type="Gene3D" id="1.20.1300.10">
    <property type="entry name" value="Fumarate reductase/succinate dehydrogenase, transmembrane subunit"/>
    <property type="match status" value="1"/>
</dbReference>
<evidence type="ECO:0000313" key="16">
    <source>
        <dbReference type="EMBL" id="SMF95605.1"/>
    </source>
</evidence>
<keyword evidence="10" id="KW-0479">Metal-binding</keyword>
<evidence type="ECO:0000256" key="15">
    <source>
        <dbReference type="SAM" id="Phobius"/>
    </source>
</evidence>
<dbReference type="SUPFAM" id="SSF81343">
    <property type="entry name" value="Fumarate reductase respiratory complex transmembrane subunits"/>
    <property type="match status" value="1"/>
</dbReference>
<reference evidence="16 17" key="1">
    <citation type="submission" date="2016-12" db="EMBL/GenBank/DDBJ databases">
        <authorList>
            <person name="Song W.-J."/>
            <person name="Kurnit D.M."/>
        </authorList>
    </citation>
    <scope>NUCLEOTIDE SEQUENCE [LARGE SCALE GENOMIC DNA]</scope>
    <source>
        <strain evidence="16 17">175</strain>
    </source>
</reference>
<evidence type="ECO:0000256" key="14">
    <source>
        <dbReference type="ARBA" id="ARBA00023136"/>
    </source>
</evidence>
<evidence type="ECO:0000256" key="4">
    <source>
        <dbReference type="ARBA" id="ARBA00005163"/>
    </source>
</evidence>
<dbReference type="AlphaFoldDB" id="A0A1Y6D6V1"/>
<name>A0A1Y6D6V1_9GAMM</name>
<evidence type="ECO:0000256" key="12">
    <source>
        <dbReference type="ARBA" id="ARBA00022989"/>
    </source>
</evidence>
<keyword evidence="14 15" id="KW-0472">Membrane</keyword>
<feature type="transmembrane region" description="Helical" evidence="15">
    <location>
        <begin position="28"/>
        <end position="47"/>
    </location>
</feature>
<keyword evidence="6" id="KW-0813">Transport</keyword>
<dbReference type="InterPro" id="IPR014312">
    <property type="entry name" value="Succ_DH_anchor"/>
</dbReference>
<dbReference type="OrthoDB" id="9809280at2"/>
<proteinExistence type="predicted"/>
<dbReference type="InterPro" id="IPR034804">
    <property type="entry name" value="SQR/QFR_C/D"/>
</dbReference>
<keyword evidence="12 15" id="KW-1133">Transmembrane helix</keyword>
<dbReference type="NCBIfam" id="TIGR02968">
    <property type="entry name" value="succ_dehyd_anc"/>
    <property type="match status" value="1"/>
</dbReference>
<evidence type="ECO:0000256" key="1">
    <source>
        <dbReference type="ARBA" id="ARBA00001971"/>
    </source>
</evidence>
<dbReference type="GO" id="GO:0016020">
    <property type="term" value="C:membrane"/>
    <property type="evidence" value="ECO:0007669"/>
    <property type="project" value="UniProtKB-SubCell"/>
</dbReference>
<dbReference type="CDD" id="cd03495">
    <property type="entry name" value="SQR_TypeC_SdhD_like"/>
    <property type="match status" value="1"/>
</dbReference>
<feature type="transmembrane region" description="Helical" evidence="15">
    <location>
        <begin position="99"/>
        <end position="120"/>
    </location>
</feature>
<protein>
    <recommendedName>
        <fullName evidence="5">Succinate dehydrogenase hydrophobic membrane anchor subunit</fullName>
    </recommendedName>
</protein>
<accession>A0A1Y6D6V1</accession>
<comment type="function">
    <text evidence="2">Membrane-anchoring subunit of succinate dehydrogenase (SDH).</text>
</comment>
<keyword evidence="8" id="KW-0349">Heme</keyword>
<evidence type="ECO:0000256" key="8">
    <source>
        <dbReference type="ARBA" id="ARBA00022617"/>
    </source>
</evidence>
<evidence type="ECO:0000256" key="7">
    <source>
        <dbReference type="ARBA" id="ARBA00022532"/>
    </source>
</evidence>
<comment type="cofactor">
    <cofactor evidence="1">
        <name>heme</name>
        <dbReference type="ChEBI" id="CHEBI:30413"/>
    </cofactor>
</comment>
<evidence type="ECO:0000256" key="6">
    <source>
        <dbReference type="ARBA" id="ARBA00022448"/>
    </source>
</evidence>
<evidence type="ECO:0000256" key="2">
    <source>
        <dbReference type="ARBA" id="ARBA00004050"/>
    </source>
</evidence>